<evidence type="ECO:0000256" key="7">
    <source>
        <dbReference type="ARBA" id="ARBA00022475"/>
    </source>
</evidence>
<feature type="transmembrane region" description="Helical" evidence="13">
    <location>
        <begin position="99"/>
        <end position="124"/>
    </location>
</feature>
<evidence type="ECO:0000256" key="12">
    <source>
        <dbReference type="ARBA" id="ARBA00031636"/>
    </source>
</evidence>
<keyword evidence="8 13" id="KW-0812">Transmembrane</keyword>
<dbReference type="PANTHER" id="PTHR43298:SF2">
    <property type="entry name" value="FMN_FAD EXPORTER YEEO-RELATED"/>
    <property type="match status" value="1"/>
</dbReference>
<dbReference type="PANTHER" id="PTHR43298">
    <property type="entry name" value="MULTIDRUG RESISTANCE PROTEIN NORM-RELATED"/>
    <property type="match status" value="1"/>
</dbReference>
<evidence type="ECO:0000256" key="10">
    <source>
        <dbReference type="ARBA" id="ARBA00023065"/>
    </source>
</evidence>
<comment type="similarity">
    <text evidence="3">Belongs to the multi antimicrobial extrusion (MATE) (TC 2.A.66.1) family.</text>
</comment>
<dbReference type="NCBIfam" id="TIGR00797">
    <property type="entry name" value="matE"/>
    <property type="match status" value="1"/>
</dbReference>
<keyword evidence="5" id="KW-0813">Transport</keyword>
<comment type="caution">
    <text evidence="14">The sequence shown here is derived from an EMBL/GenBank/DDBJ whole genome shotgun (WGS) entry which is preliminary data.</text>
</comment>
<evidence type="ECO:0000256" key="8">
    <source>
        <dbReference type="ARBA" id="ARBA00022692"/>
    </source>
</evidence>
<keyword evidence="7" id="KW-1003">Cell membrane</keyword>
<feature type="transmembrane region" description="Helical" evidence="13">
    <location>
        <begin position="280"/>
        <end position="299"/>
    </location>
</feature>
<feature type="transmembrane region" description="Helical" evidence="13">
    <location>
        <begin position="193"/>
        <end position="215"/>
    </location>
</feature>
<evidence type="ECO:0000256" key="4">
    <source>
        <dbReference type="ARBA" id="ARBA00020268"/>
    </source>
</evidence>
<evidence type="ECO:0000313" key="15">
    <source>
        <dbReference type="Proteomes" id="UP001549106"/>
    </source>
</evidence>
<dbReference type="InterPro" id="IPR002528">
    <property type="entry name" value="MATE_fam"/>
</dbReference>
<feature type="transmembrane region" description="Helical" evidence="13">
    <location>
        <begin position="130"/>
        <end position="154"/>
    </location>
</feature>
<dbReference type="InterPro" id="IPR050222">
    <property type="entry name" value="MATE_MdtK"/>
</dbReference>
<keyword evidence="6" id="KW-0050">Antiport</keyword>
<reference evidence="14 15" key="1">
    <citation type="submission" date="2024-06" db="EMBL/GenBank/DDBJ databases">
        <title>Genomic Encyclopedia of Type Strains, Phase IV (KMG-IV): sequencing the most valuable type-strain genomes for metagenomic binning, comparative biology and taxonomic classification.</title>
        <authorList>
            <person name="Goeker M."/>
        </authorList>
    </citation>
    <scope>NUCLEOTIDE SEQUENCE [LARGE SCALE GENOMIC DNA]</scope>
    <source>
        <strain evidence="14 15">DSM 29492</strain>
    </source>
</reference>
<proteinExistence type="inferred from homology"/>
<comment type="function">
    <text evidence="1">Multidrug efflux pump.</text>
</comment>
<evidence type="ECO:0000256" key="13">
    <source>
        <dbReference type="SAM" id="Phobius"/>
    </source>
</evidence>
<feature type="transmembrane region" description="Helical" evidence="13">
    <location>
        <begin position="16"/>
        <end position="34"/>
    </location>
</feature>
<feature type="transmembrane region" description="Helical" evidence="13">
    <location>
        <begin position="320"/>
        <end position="340"/>
    </location>
</feature>
<feature type="transmembrane region" description="Helical" evidence="13">
    <location>
        <begin position="391"/>
        <end position="413"/>
    </location>
</feature>
<dbReference type="RefSeq" id="WP_257464890.1">
    <property type="nucleotide sequence ID" value="NZ_BAABXP010000001.1"/>
</dbReference>
<accession>A0ABV2M6A7</accession>
<sequence length="451" mass="48519">MSGQVRDMTKGSPGRLIILFAIPLMLGNICQQLYTMVDTIVVGQIAGVQALAALGAVEWITWMVLGVSTGATQGFSILISQHYGAKKEDFLKQSVARSYVLTAVISVVLLTVSQIFARGILVFLNTPSDIIGMSLIYLRIVFCGIPAVAAYNVFASVLRAVGNSRTPLTAMIIAASVNVILDLLFVAGFHWGVAGAAIATVTAQLFSAVYCFLVVRKIKLLHISRQDLQRRPGLDQKLLKLGTPVVFQNTIIAIGGLVVQYVVNGYGFLFVAGFTATNKLYGILEMAAISYGYAIVTYVGQNLGAGEIGRIKKGVRSSTLLAFLTSALISCVMFILGKQLLSMFISGDPSQAGQVLDIAWKYLFIMACCLCILYFLHVYRSALQGLGNTFIPMLSGVVEFVVRVGVAVFLPFIMGTDGIFYAEIAAWTGAAVLLIISYFSSIKKYSLAGKD</sequence>
<organism evidence="14 15">
    <name type="scientific">Blautia caecimuris</name>
    <dbReference type="NCBI Taxonomy" id="1796615"/>
    <lineage>
        <taxon>Bacteria</taxon>
        <taxon>Bacillati</taxon>
        <taxon>Bacillota</taxon>
        <taxon>Clostridia</taxon>
        <taxon>Lachnospirales</taxon>
        <taxon>Lachnospiraceae</taxon>
        <taxon>Blautia</taxon>
    </lineage>
</organism>
<keyword evidence="9 13" id="KW-1133">Transmembrane helix</keyword>
<feature type="transmembrane region" description="Helical" evidence="13">
    <location>
        <begin position="250"/>
        <end position="274"/>
    </location>
</feature>
<evidence type="ECO:0000256" key="9">
    <source>
        <dbReference type="ARBA" id="ARBA00022989"/>
    </source>
</evidence>
<evidence type="ECO:0000256" key="5">
    <source>
        <dbReference type="ARBA" id="ARBA00022448"/>
    </source>
</evidence>
<protein>
    <recommendedName>
        <fullName evidence="4">Probable multidrug resistance protein NorM</fullName>
    </recommendedName>
    <alternativeName>
        <fullName evidence="12">Multidrug-efflux transporter</fullName>
    </alternativeName>
</protein>
<evidence type="ECO:0000256" key="6">
    <source>
        <dbReference type="ARBA" id="ARBA00022449"/>
    </source>
</evidence>
<feature type="transmembrane region" description="Helical" evidence="13">
    <location>
        <begin position="360"/>
        <end position="379"/>
    </location>
</feature>
<evidence type="ECO:0000313" key="14">
    <source>
        <dbReference type="EMBL" id="MET3752001.1"/>
    </source>
</evidence>
<feature type="transmembrane region" description="Helical" evidence="13">
    <location>
        <begin position="166"/>
        <end position="187"/>
    </location>
</feature>
<dbReference type="InterPro" id="IPR048279">
    <property type="entry name" value="MdtK-like"/>
</dbReference>
<dbReference type="EMBL" id="JBEPMJ010000033">
    <property type="protein sequence ID" value="MET3752001.1"/>
    <property type="molecule type" value="Genomic_DNA"/>
</dbReference>
<dbReference type="Pfam" id="PF01554">
    <property type="entry name" value="MatE"/>
    <property type="match status" value="2"/>
</dbReference>
<name>A0ABV2M6A7_9FIRM</name>
<feature type="transmembrane region" description="Helical" evidence="13">
    <location>
        <begin position="419"/>
        <end position="440"/>
    </location>
</feature>
<gene>
    <name evidence="14" type="ORF">ABID24_003263</name>
</gene>
<keyword evidence="11 13" id="KW-0472">Membrane</keyword>
<evidence type="ECO:0000256" key="3">
    <source>
        <dbReference type="ARBA" id="ARBA00010199"/>
    </source>
</evidence>
<dbReference type="PIRSF" id="PIRSF006603">
    <property type="entry name" value="DinF"/>
    <property type="match status" value="1"/>
</dbReference>
<evidence type="ECO:0000256" key="1">
    <source>
        <dbReference type="ARBA" id="ARBA00003408"/>
    </source>
</evidence>
<keyword evidence="15" id="KW-1185">Reference proteome</keyword>
<evidence type="ECO:0000256" key="2">
    <source>
        <dbReference type="ARBA" id="ARBA00004651"/>
    </source>
</evidence>
<evidence type="ECO:0000256" key="11">
    <source>
        <dbReference type="ARBA" id="ARBA00023136"/>
    </source>
</evidence>
<dbReference type="CDD" id="cd13138">
    <property type="entry name" value="MATE_yoeA_like"/>
    <property type="match status" value="1"/>
</dbReference>
<comment type="subcellular location">
    <subcellularLocation>
        <location evidence="2">Cell membrane</location>
        <topology evidence="2">Multi-pass membrane protein</topology>
    </subcellularLocation>
</comment>
<keyword evidence="10" id="KW-0406">Ion transport</keyword>
<dbReference type="Proteomes" id="UP001549106">
    <property type="component" value="Unassembled WGS sequence"/>
</dbReference>